<keyword evidence="3" id="KW-1185">Reference proteome</keyword>
<dbReference type="EMBL" id="QWDE01000001">
    <property type="protein sequence ID" value="RFZ84997.1"/>
    <property type="molecule type" value="Genomic_DNA"/>
</dbReference>
<dbReference type="Pfam" id="PF01740">
    <property type="entry name" value="STAS"/>
    <property type="match status" value="1"/>
</dbReference>
<gene>
    <name evidence="2" type="ORF">DYU05_05170</name>
</gene>
<dbReference type="GO" id="GO:0043856">
    <property type="term" value="F:anti-sigma factor antagonist activity"/>
    <property type="evidence" value="ECO:0007669"/>
    <property type="project" value="TreeGrafter"/>
</dbReference>
<evidence type="ECO:0000313" key="2">
    <source>
        <dbReference type="EMBL" id="RFZ84997.1"/>
    </source>
</evidence>
<evidence type="ECO:0000313" key="3">
    <source>
        <dbReference type="Proteomes" id="UP000260823"/>
    </source>
</evidence>
<protein>
    <submittedName>
        <fullName evidence="2">Anti-sigma factor antagonist</fullName>
    </submittedName>
</protein>
<sequence>MIVQTEVQESATVATILVKEANLMVSDQFKQEVTLLLDGGQKYLVVSFENVIYVDSSFLGALVAALKHAIAHKADVVLANLNKDVLGLFQLIRLDKAFKIYPSVNDALAAQAK</sequence>
<dbReference type="Proteomes" id="UP000260823">
    <property type="component" value="Unassembled WGS sequence"/>
</dbReference>
<name>A0A3E2NVL2_9SPHI</name>
<dbReference type="SUPFAM" id="SSF52091">
    <property type="entry name" value="SpoIIaa-like"/>
    <property type="match status" value="1"/>
</dbReference>
<dbReference type="InterPro" id="IPR002645">
    <property type="entry name" value="STAS_dom"/>
</dbReference>
<comment type="caution">
    <text evidence="2">The sequence shown here is derived from an EMBL/GenBank/DDBJ whole genome shotgun (WGS) entry which is preliminary data.</text>
</comment>
<dbReference type="PANTHER" id="PTHR33495">
    <property type="entry name" value="ANTI-SIGMA FACTOR ANTAGONIST TM_1081-RELATED-RELATED"/>
    <property type="match status" value="1"/>
</dbReference>
<evidence type="ECO:0000259" key="1">
    <source>
        <dbReference type="PROSITE" id="PS50801"/>
    </source>
</evidence>
<dbReference type="InterPro" id="IPR036513">
    <property type="entry name" value="STAS_dom_sf"/>
</dbReference>
<dbReference type="AlphaFoldDB" id="A0A3E2NVL2"/>
<feature type="domain" description="STAS" evidence="1">
    <location>
        <begin position="26"/>
        <end position="111"/>
    </location>
</feature>
<dbReference type="OrthoDB" id="9796076at2"/>
<dbReference type="PROSITE" id="PS50801">
    <property type="entry name" value="STAS"/>
    <property type="match status" value="1"/>
</dbReference>
<reference evidence="2 3" key="1">
    <citation type="submission" date="2018-08" db="EMBL/GenBank/DDBJ databases">
        <title>Mucilaginibacter terrae sp. nov., isolated from manganese diggings.</title>
        <authorList>
            <person name="Huang Y."/>
            <person name="Zhou Z."/>
        </authorList>
    </citation>
    <scope>NUCLEOTIDE SEQUENCE [LARGE SCALE GENOMIC DNA]</scope>
    <source>
        <strain evidence="2 3">ZH6</strain>
    </source>
</reference>
<dbReference type="PANTHER" id="PTHR33495:SF2">
    <property type="entry name" value="ANTI-SIGMA FACTOR ANTAGONIST TM_1081-RELATED"/>
    <property type="match status" value="1"/>
</dbReference>
<organism evidence="2 3">
    <name type="scientific">Mucilaginibacter terrenus</name>
    <dbReference type="NCBI Taxonomy" id="2482727"/>
    <lineage>
        <taxon>Bacteria</taxon>
        <taxon>Pseudomonadati</taxon>
        <taxon>Bacteroidota</taxon>
        <taxon>Sphingobacteriia</taxon>
        <taxon>Sphingobacteriales</taxon>
        <taxon>Sphingobacteriaceae</taxon>
        <taxon>Mucilaginibacter</taxon>
    </lineage>
</organism>
<proteinExistence type="predicted"/>
<dbReference type="RefSeq" id="WP_117381898.1">
    <property type="nucleotide sequence ID" value="NZ_QWDE01000001.1"/>
</dbReference>
<dbReference type="CDD" id="cd07043">
    <property type="entry name" value="STAS_anti-anti-sigma_factors"/>
    <property type="match status" value="1"/>
</dbReference>
<accession>A0A3E2NVL2</accession>
<dbReference type="Gene3D" id="3.30.750.24">
    <property type="entry name" value="STAS domain"/>
    <property type="match status" value="1"/>
</dbReference>